<protein>
    <submittedName>
        <fullName evidence="2">Uncharacterized protein</fullName>
    </submittedName>
</protein>
<keyword evidence="1" id="KW-0812">Transmembrane</keyword>
<dbReference type="AlphaFoldDB" id="A0A9Q9ISX0"/>
<dbReference type="EMBL" id="CP073767">
    <property type="protein sequence ID" value="UWZ58378.1"/>
    <property type="molecule type" value="Genomic_DNA"/>
</dbReference>
<accession>A0A9Q9ISX0</accession>
<dbReference type="KEGG" id="daur:Daura_20665"/>
<name>A0A9Q9ISX0_9ACTN</name>
<dbReference type="Proteomes" id="UP001058003">
    <property type="component" value="Chromosome"/>
</dbReference>
<proteinExistence type="predicted"/>
<reference evidence="2" key="1">
    <citation type="submission" date="2021-04" db="EMBL/GenBank/DDBJ databases">
        <title>Dactylosporangium aurantiacum NRRL B-8018 full assembly.</title>
        <authorList>
            <person name="Hartkoorn R.C."/>
            <person name="Beaudoing E."/>
            <person name="Hot D."/>
        </authorList>
    </citation>
    <scope>NUCLEOTIDE SEQUENCE</scope>
    <source>
        <strain evidence="2">NRRL B-8018</strain>
    </source>
</reference>
<gene>
    <name evidence="2" type="ORF">Daura_20665</name>
</gene>
<feature type="transmembrane region" description="Helical" evidence="1">
    <location>
        <begin position="58"/>
        <end position="76"/>
    </location>
</feature>
<keyword evidence="1" id="KW-0472">Membrane</keyword>
<feature type="transmembrane region" description="Helical" evidence="1">
    <location>
        <begin position="28"/>
        <end position="51"/>
    </location>
</feature>
<evidence type="ECO:0000313" key="2">
    <source>
        <dbReference type="EMBL" id="UWZ58378.1"/>
    </source>
</evidence>
<evidence type="ECO:0000256" key="1">
    <source>
        <dbReference type="SAM" id="Phobius"/>
    </source>
</evidence>
<sequence>MTVLAAAAVVYVHWNPRRYLSLRPLAELGPTITVALAALVLLAAVVVLAAAPGLRRTVTASVLLALVLPVGCAGFVKGTYLAEEWQPRSVDITARSPDGHWIVVAIRYTSHYDSDVYYDEFHLRSRAGLLSREAPHPLAVVGYTFHENESDQLDIVRIAFAGSSTIEVHTNDGVVYRTSFNPASLAIEDQFGLCEDDLTHLCP</sequence>
<dbReference type="RefSeq" id="WP_033367667.1">
    <property type="nucleotide sequence ID" value="NZ_CP073767.1"/>
</dbReference>
<keyword evidence="3" id="KW-1185">Reference proteome</keyword>
<evidence type="ECO:0000313" key="3">
    <source>
        <dbReference type="Proteomes" id="UP001058003"/>
    </source>
</evidence>
<keyword evidence="1" id="KW-1133">Transmembrane helix</keyword>
<organism evidence="2 3">
    <name type="scientific">Dactylosporangium aurantiacum</name>
    <dbReference type="NCBI Taxonomy" id="35754"/>
    <lineage>
        <taxon>Bacteria</taxon>
        <taxon>Bacillati</taxon>
        <taxon>Actinomycetota</taxon>
        <taxon>Actinomycetes</taxon>
        <taxon>Micromonosporales</taxon>
        <taxon>Micromonosporaceae</taxon>
        <taxon>Dactylosporangium</taxon>
    </lineage>
</organism>